<gene>
    <name evidence="2" type="ORF">SP6_10_00770</name>
</gene>
<feature type="region of interest" description="Disordered" evidence="1">
    <location>
        <begin position="1"/>
        <end position="25"/>
    </location>
</feature>
<proteinExistence type="predicted"/>
<dbReference type="AlphaFoldDB" id="A0A0C9M009"/>
<comment type="caution">
    <text evidence="2">The sequence shown here is derived from an EMBL/GenBank/DDBJ whole genome shotgun (WGS) entry which is preliminary data.</text>
</comment>
<evidence type="ECO:0000256" key="1">
    <source>
        <dbReference type="SAM" id="MobiDB-lite"/>
    </source>
</evidence>
<organism evidence="2 3">
    <name type="scientific">Sphingomonas paucimobilis NBRC 13935</name>
    <dbReference type="NCBI Taxonomy" id="1219050"/>
    <lineage>
        <taxon>Bacteria</taxon>
        <taxon>Pseudomonadati</taxon>
        <taxon>Pseudomonadota</taxon>
        <taxon>Alphaproteobacteria</taxon>
        <taxon>Sphingomonadales</taxon>
        <taxon>Sphingomonadaceae</taxon>
        <taxon>Sphingomonas</taxon>
    </lineage>
</organism>
<name>A0A0C9M009_SPHPI</name>
<reference evidence="2 3" key="1">
    <citation type="submission" date="2014-08" db="EMBL/GenBank/DDBJ databases">
        <title>Whole genome shotgun sequence of Sphingomonas paucimobilis NBRC 13935.</title>
        <authorList>
            <person name="Hosoyama A."/>
            <person name="Hashimoto M."/>
            <person name="Hosoyama Y."/>
            <person name="Noguchi M."/>
            <person name="Uohara A."/>
            <person name="Ohji S."/>
            <person name="Katano-Makiyama Y."/>
            <person name="Ichikawa N."/>
            <person name="Kimura A."/>
            <person name="Yamazoe A."/>
            <person name="Fujita N."/>
        </authorList>
    </citation>
    <scope>NUCLEOTIDE SEQUENCE [LARGE SCALE GENOMIC DNA]</scope>
    <source>
        <strain evidence="2 3">NBRC 13935</strain>
    </source>
</reference>
<protein>
    <submittedName>
        <fullName evidence="2">DNA, contig: SP610</fullName>
    </submittedName>
</protein>
<dbReference type="EMBL" id="BBJS01000010">
    <property type="protein sequence ID" value="GAN12495.1"/>
    <property type="molecule type" value="Genomic_DNA"/>
</dbReference>
<keyword evidence="3" id="KW-1185">Reference proteome</keyword>
<evidence type="ECO:0000313" key="2">
    <source>
        <dbReference type="EMBL" id="GAN12495.1"/>
    </source>
</evidence>
<dbReference type="RefSeq" id="WP_126053106.1">
    <property type="nucleotide sequence ID" value="NZ_BBJS01000010.1"/>
</dbReference>
<dbReference type="GeneID" id="78526332"/>
<evidence type="ECO:0000313" key="3">
    <source>
        <dbReference type="Proteomes" id="UP000032025"/>
    </source>
</evidence>
<accession>A0A0C9M009</accession>
<dbReference type="Proteomes" id="UP000032025">
    <property type="component" value="Unassembled WGS sequence"/>
</dbReference>
<sequence length="67" mass="7246">MTKPLDLTAIDRVAGAGDPKDGVHVSRRFPPQVYAELHSSRTQTAVLDYDPCTKAPAESQFSATRCA</sequence>